<sequence length="112" mass="12747">MVDKIRNTEFETIALNEECSARVQSKLPPKLKDPRSFTIPLSLGKQEVDEEMPIIIGGPFLATGGTIIDVREWKFKMRVGDEEITFNVYKALKLPKYYDELCIITVVEVKGI</sequence>
<protein>
    <submittedName>
        <fullName evidence="1">Uncharacterized protein</fullName>
    </submittedName>
</protein>
<reference evidence="1" key="1">
    <citation type="submission" date="2025-08" db="UniProtKB">
        <authorList>
            <consortium name="RefSeq"/>
        </authorList>
    </citation>
    <scope>IDENTIFICATION</scope>
</reference>
<accession>A0A1S3XRB9</accession>
<gene>
    <name evidence="1" type="primary">LOC107767902</name>
</gene>
<dbReference type="PANTHER" id="PTHR33067">
    <property type="entry name" value="RNA-DIRECTED DNA POLYMERASE-RELATED"/>
    <property type="match status" value="1"/>
</dbReference>
<proteinExistence type="predicted"/>
<dbReference type="AlphaFoldDB" id="A0A1S3XRB9"/>
<evidence type="ECO:0000313" key="1">
    <source>
        <dbReference type="RefSeq" id="XP_016442493.1"/>
    </source>
</evidence>
<dbReference type="PaxDb" id="4097-A0A1S3XRB9"/>
<dbReference type="OrthoDB" id="1724182at2759"/>
<dbReference type="PANTHER" id="PTHR33067:SF39">
    <property type="entry name" value="TRANSCRIPTION FACTOR INTERACTOR AND REGULATOR CCHC(ZN) FAMILY"/>
    <property type="match status" value="1"/>
</dbReference>
<dbReference type="OMA" id="RFPNTID"/>
<dbReference type="RefSeq" id="XP_016442493.1">
    <property type="nucleotide sequence ID" value="XM_016587007.1"/>
</dbReference>
<name>A0A1S3XRB9_TOBAC</name>
<organism evidence="1">
    <name type="scientific">Nicotiana tabacum</name>
    <name type="common">Common tobacco</name>
    <dbReference type="NCBI Taxonomy" id="4097"/>
    <lineage>
        <taxon>Eukaryota</taxon>
        <taxon>Viridiplantae</taxon>
        <taxon>Streptophyta</taxon>
        <taxon>Embryophyta</taxon>
        <taxon>Tracheophyta</taxon>
        <taxon>Spermatophyta</taxon>
        <taxon>Magnoliopsida</taxon>
        <taxon>eudicotyledons</taxon>
        <taxon>Gunneridae</taxon>
        <taxon>Pentapetalae</taxon>
        <taxon>asterids</taxon>
        <taxon>lamiids</taxon>
        <taxon>Solanales</taxon>
        <taxon>Solanaceae</taxon>
        <taxon>Nicotianoideae</taxon>
        <taxon>Nicotianeae</taxon>
        <taxon>Nicotiana</taxon>
    </lineage>
</organism>
<dbReference type="KEGG" id="nta:107767902"/>